<evidence type="ECO:0000259" key="1">
    <source>
        <dbReference type="Pfam" id="PF00668"/>
    </source>
</evidence>
<dbReference type="InterPro" id="IPR001242">
    <property type="entry name" value="Condensation_dom"/>
</dbReference>
<name>A0A1T4PTC1_VIBCI</name>
<protein>
    <submittedName>
        <fullName evidence="2">Enterobactin synthetase component F</fullName>
    </submittedName>
</protein>
<accession>A0A1T4PTC1</accession>
<dbReference type="PANTHER" id="PTHR45527:SF1">
    <property type="entry name" value="FATTY ACID SYNTHASE"/>
    <property type="match status" value="1"/>
</dbReference>
<dbReference type="Proteomes" id="UP000190834">
    <property type="component" value="Unassembled WGS sequence"/>
</dbReference>
<evidence type="ECO:0000313" key="2">
    <source>
        <dbReference type="EMBL" id="SJZ94762.1"/>
    </source>
</evidence>
<dbReference type="GeneID" id="70583947"/>
<dbReference type="GO" id="GO:0043041">
    <property type="term" value="P:amino acid activation for nonribosomal peptide biosynthetic process"/>
    <property type="evidence" value="ECO:0007669"/>
    <property type="project" value="TreeGrafter"/>
</dbReference>
<dbReference type="EMBL" id="FUXB01000008">
    <property type="protein sequence ID" value="SJZ94762.1"/>
    <property type="molecule type" value="Genomic_DNA"/>
</dbReference>
<dbReference type="Pfam" id="PF00668">
    <property type="entry name" value="Condensation"/>
    <property type="match status" value="1"/>
</dbReference>
<dbReference type="PANTHER" id="PTHR45527">
    <property type="entry name" value="NONRIBOSOMAL PEPTIDE SYNTHETASE"/>
    <property type="match status" value="1"/>
</dbReference>
<dbReference type="GO" id="GO:0003824">
    <property type="term" value="F:catalytic activity"/>
    <property type="evidence" value="ECO:0007669"/>
    <property type="project" value="InterPro"/>
</dbReference>
<organism evidence="2 3">
    <name type="scientific">Vibrio cincinnatiensis DSM 19608</name>
    <dbReference type="NCBI Taxonomy" id="1123491"/>
    <lineage>
        <taxon>Bacteria</taxon>
        <taxon>Pseudomonadati</taxon>
        <taxon>Pseudomonadota</taxon>
        <taxon>Gammaproteobacteria</taxon>
        <taxon>Vibrionales</taxon>
        <taxon>Vibrionaceae</taxon>
        <taxon>Vibrio</taxon>
    </lineage>
</organism>
<dbReference type="Gene3D" id="3.30.559.30">
    <property type="entry name" value="Nonribosomal peptide synthetase, condensation domain"/>
    <property type="match status" value="1"/>
</dbReference>
<gene>
    <name evidence="2" type="ORF">SAMN02745782_01878</name>
</gene>
<feature type="domain" description="Condensation" evidence="1">
    <location>
        <begin position="12"/>
        <end position="433"/>
    </location>
</feature>
<dbReference type="GO" id="GO:0005737">
    <property type="term" value="C:cytoplasm"/>
    <property type="evidence" value="ECO:0007669"/>
    <property type="project" value="TreeGrafter"/>
</dbReference>
<keyword evidence="3" id="KW-1185">Reference proteome</keyword>
<dbReference type="STRING" id="1123491.SAMN02745782_01878"/>
<dbReference type="SUPFAM" id="SSF52777">
    <property type="entry name" value="CoA-dependent acyltransferases"/>
    <property type="match status" value="2"/>
</dbReference>
<reference evidence="3" key="1">
    <citation type="submission" date="2017-02" db="EMBL/GenBank/DDBJ databases">
        <authorList>
            <person name="Varghese N."/>
            <person name="Submissions S."/>
        </authorList>
    </citation>
    <scope>NUCLEOTIDE SEQUENCE [LARGE SCALE GENOMIC DNA]</scope>
    <source>
        <strain evidence="3">DSM 19608</strain>
    </source>
</reference>
<dbReference type="Gene3D" id="3.30.559.10">
    <property type="entry name" value="Chloramphenicol acetyltransferase-like domain"/>
    <property type="match status" value="1"/>
</dbReference>
<dbReference type="GO" id="GO:0044550">
    <property type="term" value="P:secondary metabolite biosynthetic process"/>
    <property type="evidence" value="ECO:0007669"/>
    <property type="project" value="TreeGrafter"/>
</dbReference>
<dbReference type="InterPro" id="IPR023213">
    <property type="entry name" value="CAT-like_dom_sf"/>
</dbReference>
<proteinExistence type="predicted"/>
<dbReference type="GO" id="GO:0031177">
    <property type="term" value="F:phosphopantetheine binding"/>
    <property type="evidence" value="ECO:0007669"/>
    <property type="project" value="TreeGrafter"/>
</dbReference>
<evidence type="ECO:0000313" key="3">
    <source>
        <dbReference type="Proteomes" id="UP000190834"/>
    </source>
</evidence>
<sequence>MSVNGLTLRWMPLTLPQLDFWEEFSLHPDDPLSTVAHFIELKGTINEIALCKAITQTAKETDVLALRFKLNEDGKTPLQAHDPNRIPQVEVKDLRRYDKPFEQAKKWMEDDVNARLNLLHDPLSVQWLLKLSDDHYLWYIRAHHIIMDGFGMTLFEQRCATLYQHYVERTELGKPFNAFADFLSEEQRYQSSQRCQQDKIFWQEYLTHSTQLTILNKEEDSEGETLHAAHELTATMSDHIRRLAQNVGIGWPDLLVTLSGLYLHRYLAKTYMGAHNTMPLWIPFMSRWGSIGAYMPALLVNILPLFLEVDTHITLREYLTQTSTTLRQLYTHGRYRVEQIARDQGVTENSRYFFSPFVNVLPFDPPKFMGCQVKHHVITSGPADGFNLTFRGQTNADGLVLSLDADSQTHPAEEFEQHRQRVMIFMNSVLDEGALDLPIAKLYHTIEHL</sequence>
<dbReference type="RefSeq" id="WP_238843292.1">
    <property type="nucleotide sequence ID" value="NZ_FUXB01000008.1"/>
</dbReference>
<dbReference type="AlphaFoldDB" id="A0A1T4PTC1"/>